<sequence length="297" mass="32140">MSKTFRGTYTVMITPNDAEGRLDLKALAAFVDWQIREGIHGLIPLGSTGEFLSLSEDERVAVTETVIRTAAGRVPVLIGTGAEDTREAVRLSRQAERLGADGVMVIPPFYSTPTDDELVHHYDAIARAIGLPIMVYNNPATANVDLRPALVARLAAIDNCRYIKESTLEVTRVRDILRLCGDRMTVFGGILGFESFVEGAEGWVAVASNVAPGPLSRLFTLVADADEVREAHALYLEWLPVIEAVGGHRYVAATKALLTHMGLPVGPPRPPRLPLPADEDAAMAALVERLRLAFHAG</sequence>
<protein>
    <submittedName>
        <fullName evidence="7">Dihydrodipicolinate synthase family protein</fullName>
    </submittedName>
</protein>
<dbReference type="InterPro" id="IPR013785">
    <property type="entry name" value="Aldolase_TIM"/>
</dbReference>
<dbReference type="SUPFAM" id="SSF51569">
    <property type="entry name" value="Aldolase"/>
    <property type="match status" value="1"/>
</dbReference>
<dbReference type="PANTHER" id="PTHR12128:SF66">
    <property type="entry name" value="4-HYDROXY-2-OXOGLUTARATE ALDOLASE, MITOCHONDRIAL"/>
    <property type="match status" value="1"/>
</dbReference>
<dbReference type="SMART" id="SM01130">
    <property type="entry name" value="DHDPS"/>
    <property type="match status" value="1"/>
</dbReference>
<name>A0AA41Z8V4_9HYPH</name>
<feature type="binding site" evidence="6">
    <location>
        <position position="204"/>
    </location>
    <ligand>
        <name>pyruvate</name>
        <dbReference type="ChEBI" id="CHEBI:15361"/>
    </ligand>
</feature>
<feature type="active site" description="Proton donor/acceptor" evidence="5">
    <location>
        <position position="136"/>
    </location>
</feature>
<feature type="active site" description="Schiff-base intermediate with substrate" evidence="5">
    <location>
        <position position="164"/>
    </location>
</feature>
<dbReference type="Gene3D" id="3.20.20.70">
    <property type="entry name" value="Aldolase class I"/>
    <property type="match status" value="1"/>
</dbReference>
<dbReference type="CDD" id="cd00408">
    <property type="entry name" value="DHDPS-like"/>
    <property type="match status" value="1"/>
</dbReference>
<proteinExistence type="inferred from homology"/>
<accession>A0AA41Z8V4</accession>
<reference evidence="7" key="1">
    <citation type="submission" date="2022-05" db="EMBL/GenBank/DDBJ databases">
        <authorList>
            <person name="Pankratov T."/>
        </authorList>
    </citation>
    <scope>NUCLEOTIDE SEQUENCE</scope>
    <source>
        <strain evidence="7">BP6-180914</strain>
    </source>
</reference>
<evidence type="ECO:0000256" key="4">
    <source>
        <dbReference type="PIRNR" id="PIRNR001365"/>
    </source>
</evidence>
<evidence type="ECO:0000256" key="3">
    <source>
        <dbReference type="ARBA" id="ARBA00023270"/>
    </source>
</evidence>
<dbReference type="AlphaFoldDB" id="A0AA41Z8V4"/>
<dbReference type="GO" id="GO:0008840">
    <property type="term" value="F:4-hydroxy-tetrahydrodipicolinate synthase activity"/>
    <property type="evidence" value="ECO:0007669"/>
    <property type="project" value="TreeGrafter"/>
</dbReference>
<dbReference type="EMBL" id="JAMOIM010000027">
    <property type="protein sequence ID" value="MCW6511472.1"/>
    <property type="molecule type" value="Genomic_DNA"/>
</dbReference>
<dbReference type="InterPro" id="IPR020624">
    <property type="entry name" value="Schiff_base-form_aldolases_CS"/>
</dbReference>
<organism evidence="7 8">
    <name type="scientific">Lichenifustis flavocetrariae</name>
    <dbReference type="NCBI Taxonomy" id="2949735"/>
    <lineage>
        <taxon>Bacteria</taxon>
        <taxon>Pseudomonadati</taxon>
        <taxon>Pseudomonadota</taxon>
        <taxon>Alphaproteobacteria</taxon>
        <taxon>Hyphomicrobiales</taxon>
        <taxon>Lichenihabitantaceae</taxon>
        <taxon>Lichenifustis</taxon>
    </lineage>
</organism>
<dbReference type="PROSITE" id="PS00665">
    <property type="entry name" value="DHDPS_1"/>
    <property type="match status" value="1"/>
</dbReference>
<evidence type="ECO:0000313" key="7">
    <source>
        <dbReference type="EMBL" id="MCW6511472.1"/>
    </source>
</evidence>
<comment type="caution">
    <text evidence="7">The sequence shown here is derived from an EMBL/GenBank/DDBJ whole genome shotgun (WGS) entry which is preliminary data.</text>
</comment>
<keyword evidence="3" id="KW-0704">Schiff base</keyword>
<evidence type="ECO:0000256" key="6">
    <source>
        <dbReference type="PIRSR" id="PIRSR001365-2"/>
    </source>
</evidence>
<gene>
    <name evidence="7" type="ORF">M8523_26180</name>
</gene>
<dbReference type="PIRSF" id="PIRSF001365">
    <property type="entry name" value="DHDPS"/>
    <property type="match status" value="1"/>
</dbReference>
<evidence type="ECO:0000256" key="1">
    <source>
        <dbReference type="ARBA" id="ARBA00007592"/>
    </source>
</evidence>
<dbReference type="Pfam" id="PF00701">
    <property type="entry name" value="DHDPS"/>
    <property type="match status" value="1"/>
</dbReference>
<dbReference type="GO" id="GO:0005829">
    <property type="term" value="C:cytosol"/>
    <property type="evidence" value="ECO:0007669"/>
    <property type="project" value="TreeGrafter"/>
</dbReference>
<keyword evidence="8" id="KW-1185">Reference proteome</keyword>
<comment type="similarity">
    <text evidence="1 4">Belongs to the DapA family.</text>
</comment>
<dbReference type="InterPro" id="IPR002220">
    <property type="entry name" value="DapA-like"/>
</dbReference>
<evidence type="ECO:0000256" key="2">
    <source>
        <dbReference type="ARBA" id="ARBA00023239"/>
    </source>
</evidence>
<feature type="binding site" evidence="6">
    <location>
        <position position="48"/>
    </location>
    <ligand>
        <name>pyruvate</name>
        <dbReference type="ChEBI" id="CHEBI:15361"/>
    </ligand>
</feature>
<evidence type="ECO:0000256" key="5">
    <source>
        <dbReference type="PIRSR" id="PIRSR001365-1"/>
    </source>
</evidence>
<keyword evidence="2 4" id="KW-0456">Lyase</keyword>
<dbReference type="Proteomes" id="UP001165667">
    <property type="component" value="Unassembled WGS sequence"/>
</dbReference>
<evidence type="ECO:0000313" key="8">
    <source>
        <dbReference type="Proteomes" id="UP001165667"/>
    </source>
</evidence>
<dbReference type="RefSeq" id="WP_282587851.1">
    <property type="nucleotide sequence ID" value="NZ_JAMOIM010000027.1"/>
</dbReference>
<dbReference type="PANTHER" id="PTHR12128">
    <property type="entry name" value="DIHYDRODIPICOLINATE SYNTHASE"/>
    <property type="match status" value="1"/>
</dbReference>
<dbReference type="PRINTS" id="PR00146">
    <property type="entry name" value="DHPICSNTHASE"/>
</dbReference>